<gene>
    <name evidence="1" type="primary">glmM</name>
</gene>
<feature type="non-terminal residue" evidence="1">
    <location>
        <position position="1"/>
    </location>
</feature>
<reference evidence="1" key="1">
    <citation type="submission" date="2003-09" db="EMBL/GenBank/DDBJ databases">
        <title>Comparative Genomics of Helicobacter pylori in Irish Isolates.</title>
        <authorList>
            <person name="Ahmed N."/>
            <person name="Jyothirmayee C.S."/>
            <person name="Kauser F."/>
            <person name="Carroll I.M."/>
            <person name="Khan A.A."/>
            <person name="Habibullah C.M."/>
        </authorList>
    </citation>
    <scope>NUCLEOTIDE SEQUENCE</scope>
    <source>
        <strain evidence="1">Ire 15</strain>
    </source>
</reference>
<evidence type="ECO:0000313" key="1">
    <source>
        <dbReference type="EMBL" id="AAQ94935.1"/>
    </source>
</evidence>
<organism evidence="1">
    <name type="scientific">Helicobacter pylori</name>
    <name type="common">Campylobacter pylori</name>
    <dbReference type="NCBI Taxonomy" id="210"/>
    <lineage>
        <taxon>Bacteria</taxon>
        <taxon>Pseudomonadati</taxon>
        <taxon>Campylobacterota</taxon>
        <taxon>Epsilonproteobacteria</taxon>
        <taxon>Campylobacterales</taxon>
        <taxon>Helicobacteraceae</taxon>
        <taxon>Helicobacter</taxon>
    </lineage>
</organism>
<sequence>YQKSKNALSSQAIVATSALSNLALKEYLKSQVFGIEALRDWGVCERMHAIESQFWRRAKRAYHLRLTRKNQAMVWCALCK</sequence>
<dbReference type="AlphaFoldDB" id="Q6U291"/>
<protein>
    <submittedName>
        <fullName evidence="1">Urease subunit C</fullName>
    </submittedName>
</protein>
<feature type="non-terminal residue" evidence="1">
    <location>
        <position position="80"/>
    </location>
</feature>
<proteinExistence type="predicted"/>
<dbReference type="EMBL" id="AY380041">
    <property type="protein sequence ID" value="AAQ94935.1"/>
    <property type="molecule type" value="Genomic_DNA"/>
</dbReference>
<name>Q6U291_HELPX</name>
<accession>Q6U291</accession>